<dbReference type="InterPro" id="IPR016162">
    <property type="entry name" value="Ald_DH_N"/>
</dbReference>
<name>A0A840NF31_9BRAD</name>
<gene>
    <name evidence="3" type="ORF">HNQ36_005307</name>
</gene>
<organism evidence="3 4">
    <name type="scientific">Afipia massiliensis</name>
    <dbReference type="NCBI Taxonomy" id="211460"/>
    <lineage>
        <taxon>Bacteria</taxon>
        <taxon>Pseudomonadati</taxon>
        <taxon>Pseudomonadota</taxon>
        <taxon>Alphaproteobacteria</taxon>
        <taxon>Hyphomicrobiales</taxon>
        <taxon>Nitrobacteraceae</taxon>
        <taxon>Afipia</taxon>
    </lineage>
</organism>
<dbReference type="Gene3D" id="3.40.605.10">
    <property type="entry name" value="Aldehyde Dehydrogenase, Chain A, domain 1"/>
    <property type="match status" value="1"/>
</dbReference>
<dbReference type="InterPro" id="IPR016163">
    <property type="entry name" value="Ald_DH_C"/>
</dbReference>
<comment type="caution">
    <text evidence="3">The sequence shown here is derived from an EMBL/GenBank/DDBJ whole genome shotgun (WGS) entry which is preliminary data.</text>
</comment>
<feature type="domain" description="Aldehyde dehydrogenase" evidence="2">
    <location>
        <begin position="14"/>
        <end position="60"/>
    </location>
</feature>
<dbReference type="AlphaFoldDB" id="A0A840NF31"/>
<dbReference type="EMBL" id="JACHIJ010000015">
    <property type="protein sequence ID" value="MBB5055296.1"/>
    <property type="molecule type" value="Genomic_DNA"/>
</dbReference>
<proteinExistence type="predicted"/>
<dbReference type="GO" id="GO:0016620">
    <property type="term" value="F:oxidoreductase activity, acting on the aldehyde or oxo group of donors, NAD or NADP as acceptor"/>
    <property type="evidence" value="ECO:0007669"/>
    <property type="project" value="InterPro"/>
</dbReference>
<protein>
    <submittedName>
        <fullName evidence="3">Acyl-CoA reductase-like NAD-dependent aldehyde dehydrogenase</fullName>
    </submittedName>
</protein>
<keyword evidence="1" id="KW-0560">Oxidoreductase</keyword>
<dbReference type="Proteomes" id="UP000521227">
    <property type="component" value="Unassembled WGS sequence"/>
</dbReference>
<accession>A0A840NF31</accession>
<sequence length="65" mass="6953">MADFTTTTSELKFSVHTGMISINNFGLGFPETPFGGTKESGHGSEGGTEALEGFLNTKFISQMNF</sequence>
<evidence type="ECO:0000259" key="2">
    <source>
        <dbReference type="Pfam" id="PF00171"/>
    </source>
</evidence>
<dbReference type="InterPro" id="IPR015590">
    <property type="entry name" value="Aldehyde_DH_dom"/>
</dbReference>
<evidence type="ECO:0000313" key="3">
    <source>
        <dbReference type="EMBL" id="MBB5055296.1"/>
    </source>
</evidence>
<evidence type="ECO:0000256" key="1">
    <source>
        <dbReference type="ARBA" id="ARBA00023002"/>
    </source>
</evidence>
<dbReference type="Pfam" id="PF00171">
    <property type="entry name" value="Aldedh"/>
    <property type="match status" value="1"/>
</dbReference>
<dbReference type="Gene3D" id="3.40.309.10">
    <property type="entry name" value="Aldehyde Dehydrogenase, Chain A, domain 2"/>
    <property type="match status" value="1"/>
</dbReference>
<dbReference type="SUPFAM" id="SSF53720">
    <property type="entry name" value="ALDH-like"/>
    <property type="match status" value="1"/>
</dbReference>
<dbReference type="InterPro" id="IPR016161">
    <property type="entry name" value="Ald_DH/histidinol_DH"/>
</dbReference>
<reference evidence="3 4" key="1">
    <citation type="submission" date="2020-08" db="EMBL/GenBank/DDBJ databases">
        <title>Genomic Encyclopedia of Type Strains, Phase IV (KMG-IV): sequencing the most valuable type-strain genomes for metagenomic binning, comparative biology and taxonomic classification.</title>
        <authorList>
            <person name="Goeker M."/>
        </authorList>
    </citation>
    <scope>NUCLEOTIDE SEQUENCE [LARGE SCALE GENOMIC DNA]</scope>
    <source>
        <strain evidence="3 4">DSM 17498</strain>
    </source>
</reference>
<evidence type="ECO:0000313" key="4">
    <source>
        <dbReference type="Proteomes" id="UP000521227"/>
    </source>
</evidence>